<dbReference type="EMBL" id="AE017126">
    <property type="protein sequence ID" value="AAP99500.1"/>
    <property type="molecule type" value="Genomic_DNA"/>
</dbReference>
<keyword evidence="2" id="KW-0121">Carboxypeptidase</keyword>
<dbReference type="SUPFAM" id="SSF141986">
    <property type="entry name" value="LD-carboxypeptidase A C-terminal domain-like"/>
    <property type="match status" value="1"/>
</dbReference>
<dbReference type="PIRSF" id="PIRSF028757">
    <property type="entry name" value="LD-carboxypeptidase"/>
    <property type="match status" value="1"/>
</dbReference>
<dbReference type="InterPro" id="IPR003507">
    <property type="entry name" value="S66_fam"/>
</dbReference>
<reference evidence="9 10" key="1">
    <citation type="journal article" date="2003" name="Proc. Natl. Acad. Sci. U.S.A.">
        <title>Genome sequence of the cyanobacterium Prochlorococcus marinus SS120, a nearly minimal oxyphototrophic genome.</title>
        <authorList>
            <person name="Dufresne A."/>
            <person name="Salanoubat M."/>
            <person name="Partensky F."/>
            <person name="Artiguenave F."/>
            <person name="Axmann I.M."/>
            <person name="Barbe V."/>
            <person name="Duprat S."/>
            <person name="Galperin M.Y."/>
            <person name="Koonin E.V."/>
            <person name="Le Gall F."/>
            <person name="Makarova K.S."/>
            <person name="Ostrowski M."/>
            <person name="Oztas S."/>
            <person name="Robert C."/>
            <person name="Rogozin I.B."/>
            <person name="Scanlan D.J."/>
            <person name="Tandeau de Marsac N."/>
            <person name="Weissenbach J."/>
            <person name="Wincker P."/>
            <person name="Wolf Y.I."/>
            <person name="Hess W.R."/>
        </authorList>
    </citation>
    <scope>NUCLEOTIDE SEQUENCE [LARGE SCALE GENOMIC DNA]</scope>
    <source>
        <strain evidence="10">SARG / CCMP1375 / SS120</strain>
    </source>
</reference>
<dbReference type="Gene3D" id="3.50.30.60">
    <property type="entry name" value="LD-carboxypeptidase A C-terminal domain-like"/>
    <property type="match status" value="1"/>
</dbReference>
<dbReference type="GO" id="GO:0008236">
    <property type="term" value="F:serine-type peptidase activity"/>
    <property type="evidence" value="ECO:0007669"/>
    <property type="project" value="UniProtKB-KW"/>
</dbReference>
<dbReference type="KEGG" id="pma:Pro_0454"/>
<dbReference type="Proteomes" id="UP000001420">
    <property type="component" value="Chromosome"/>
</dbReference>
<sequence length="300" mass="32922">MVLLEPYTITPRLQKGDDVLSVSISSVINNDTSLLEGLQVFKEWGLICKNQVVKGRHWGYFSGEDTVRLKELHPEETPNLIAFARGGWGAARLLEHNQPWQKGWLLGFSDLSSILLARLSAGFDGSIHGPLVTSIAKEPEWSKERLKSILFNKSAPDLYGEPWVGGIAKGPIVATNLTVASHLLGSRHIPDLRGVILVLEDIGEAPYRIDRMLTQWRLNGILQNLAGLAFGSFIDCVDQDTDNASQAFTLNEILKERSIDLNIPVIANLPIGHCCGNAALPLGWEATLDGYSGRLSLHPC</sequence>
<dbReference type="InterPro" id="IPR040921">
    <property type="entry name" value="Peptidase_S66C"/>
</dbReference>
<dbReference type="HOGENOM" id="CLU_034346_3_1_3"/>
<comment type="similarity">
    <text evidence="1">Belongs to the peptidase S66 family.</text>
</comment>
<dbReference type="SUPFAM" id="SSF52317">
    <property type="entry name" value="Class I glutamine amidotransferase-like"/>
    <property type="match status" value="1"/>
</dbReference>
<feature type="domain" description="LD-carboxypeptidase C-terminal" evidence="8">
    <location>
        <begin position="169"/>
        <end position="288"/>
    </location>
</feature>
<dbReference type="PANTHER" id="PTHR30237:SF2">
    <property type="entry name" value="MUREIN TETRAPEPTIDE CARBOXYPEPTIDASE"/>
    <property type="match status" value="1"/>
</dbReference>
<dbReference type="InterPro" id="IPR040449">
    <property type="entry name" value="Peptidase_S66_N"/>
</dbReference>
<dbReference type="InterPro" id="IPR027478">
    <property type="entry name" value="LdcA_N"/>
</dbReference>
<name>Q7VDC6_PROMA</name>
<evidence type="ECO:0000256" key="5">
    <source>
        <dbReference type="ARBA" id="ARBA00022825"/>
    </source>
</evidence>
<evidence type="ECO:0000256" key="3">
    <source>
        <dbReference type="ARBA" id="ARBA00022670"/>
    </source>
</evidence>
<dbReference type="STRING" id="167539.Pro_0454"/>
<dbReference type="PATRIC" id="fig|167539.5.peg.465"/>
<dbReference type="RefSeq" id="WP_011124609.1">
    <property type="nucleotide sequence ID" value="NC_005042.1"/>
</dbReference>
<feature type="active site" description="Nucleophile" evidence="6">
    <location>
        <position position="109"/>
    </location>
</feature>
<dbReference type="Pfam" id="PF02016">
    <property type="entry name" value="Peptidase_S66"/>
    <property type="match status" value="1"/>
</dbReference>
<dbReference type="EnsemblBacteria" id="AAP99500">
    <property type="protein sequence ID" value="AAP99500"/>
    <property type="gene ID" value="Pro_0454"/>
</dbReference>
<keyword evidence="10" id="KW-1185">Reference proteome</keyword>
<dbReference type="OrthoDB" id="9807329at2"/>
<dbReference type="eggNOG" id="COG1619">
    <property type="taxonomic scope" value="Bacteria"/>
</dbReference>
<feature type="active site" description="Charge relay system" evidence="6">
    <location>
        <position position="200"/>
    </location>
</feature>
<evidence type="ECO:0000256" key="4">
    <source>
        <dbReference type="ARBA" id="ARBA00022801"/>
    </source>
</evidence>
<dbReference type="PANTHER" id="PTHR30237">
    <property type="entry name" value="MURAMOYLTETRAPEPTIDE CARBOXYPEPTIDASE"/>
    <property type="match status" value="1"/>
</dbReference>
<evidence type="ECO:0000256" key="1">
    <source>
        <dbReference type="ARBA" id="ARBA00010233"/>
    </source>
</evidence>
<evidence type="ECO:0000256" key="2">
    <source>
        <dbReference type="ARBA" id="ARBA00022645"/>
    </source>
</evidence>
<dbReference type="InterPro" id="IPR027461">
    <property type="entry name" value="Carboxypeptidase_A_C_sf"/>
</dbReference>
<evidence type="ECO:0000256" key="6">
    <source>
        <dbReference type="PIRSR" id="PIRSR028757-1"/>
    </source>
</evidence>
<accession>Q7VDC6</accession>
<dbReference type="Gene3D" id="3.40.50.10740">
    <property type="entry name" value="Class I glutamine amidotransferase-like"/>
    <property type="match status" value="1"/>
</dbReference>
<protein>
    <recommendedName>
        <fullName evidence="11">Muramoyltetrapeptide carboxypeptidase</fullName>
    </recommendedName>
</protein>
<feature type="active site" description="Charge relay system" evidence="6">
    <location>
        <position position="273"/>
    </location>
</feature>
<keyword evidence="3" id="KW-0645">Protease</keyword>
<keyword evidence="5" id="KW-0720">Serine protease</keyword>
<dbReference type="GO" id="GO:0004180">
    <property type="term" value="F:carboxypeptidase activity"/>
    <property type="evidence" value="ECO:0007669"/>
    <property type="project" value="UniProtKB-KW"/>
</dbReference>
<evidence type="ECO:0000259" key="8">
    <source>
        <dbReference type="Pfam" id="PF17676"/>
    </source>
</evidence>
<dbReference type="AlphaFoldDB" id="Q7VDC6"/>
<evidence type="ECO:0000313" key="9">
    <source>
        <dbReference type="EMBL" id="AAP99500.1"/>
    </source>
</evidence>
<proteinExistence type="inferred from homology"/>
<gene>
    <name evidence="9" type="primary">ldcA</name>
    <name evidence="9" type="ordered locus">Pro_0454</name>
</gene>
<dbReference type="Pfam" id="PF17676">
    <property type="entry name" value="Peptidase_S66C"/>
    <property type="match status" value="1"/>
</dbReference>
<evidence type="ECO:0000259" key="7">
    <source>
        <dbReference type="Pfam" id="PF02016"/>
    </source>
</evidence>
<evidence type="ECO:0008006" key="11">
    <source>
        <dbReference type="Google" id="ProtNLM"/>
    </source>
</evidence>
<feature type="domain" description="LD-carboxypeptidase N-terminal" evidence="7">
    <location>
        <begin position="22"/>
        <end position="129"/>
    </location>
</feature>
<dbReference type="GO" id="GO:0006508">
    <property type="term" value="P:proteolysis"/>
    <property type="evidence" value="ECO:0007669"/>
    <property type="project" value="UniProtKB-KW"/>
</dbReference>
<dbReference type="MEROPS" id="S66.001"/>
<evidence type="ECO:0000313" key="10">
    <source>
        <dbReference type="Proteomes" id="UP000001420"/>
    </source>
</evidence>
<keyword evidence="4" id="KW-0378">Hydrolase</keyword>
<dbReference type="InterPro" id="IPR029062">
    <property type="entry name" value="Class_I_gatase-like"/>
</dbReference>
<organism evidence="9 10">
    <name type="scientific">Prochlorococcus marinus (strain SARG / CCMP1375 / SS120)</name>
    <dbReference type="NCBI Taxonomy" id="167539"/>
    <lineage>
        <taxon>Bacteria</taxon>
        <taxon>Bacillati</taxon>
        <taxon>Cyanobacteriota</taxon>
        <taxon>Cyanophyceae</taxon>
        <taxon>Synechococcales</taxon>
        <taxon>Prochlorococcaceae</taxon>
        <taxon>Prochlorococcus</taxon>
    </lineage>
</organism>
<dbReference type="CDD" id="cd07025">
    <property type="entry name" value="Peptidase_S66"/>
    <property type="match status" value="1"/>
</dbReference>